<dbReference type="GO" id="GO:0020037">
    <property type="term" value="F:heme binding"/>
    <property type="evidence" value="ECO:0007669"/>
    <property type="project" value="InterPro"/>
</dbReference>
<feature type="binding site" evidence="11">
    <location>
        <position position="278"/>
    </location>
    <ligand>
        <name>pyrroloquinoline quinone</name>
        <dbReference type="ChEBI" id="CHEBI:58442"/>
    </ligand>
</feature>
<reference evidence="17 19" key="3">
    <citation type="journal article" date="2020" name="Int. J. Syst. Evol. Microbiol.">
        <title>Novel acetic acid bacteria from cider fermentations: Acetobacter conturbans sp. nov. and Acetobacter fallax sp. nov.</title>
        <authorList>
            <person name="Sombolestani A.S."/>
            <person name="Cleenwerck I."/>
            <person name="Cnockaert M."/>
            <person name="Borremans W."/>
            <person name="Wieme A.D."/>
            <person name="De Vuyst L."/>
            <person name="Vandamme P."/>
        </authorList>
    </citation>
    <scope>NUCLEOTIDE SEQUENCE [LARGE SCALE GENOMIC DNA]</scope>
    <source>
        <strain evidence="17 19">LMG 23848</strain>
    </source>
</reference>
<feature type="domain" description="Cytochrome c" evidence="15">
    <location>
        <begin position="636"/>
        <end position="715"/>
    </location>
</feature>
<dbReference type="InterPro" id="IPR002372">
    <property type="entry name" value="PQQ_rpt_dom"/>
</dbReference>
<feature type="binding site" description="covalent" evidence="11">
    <location>
        <position position="652"/>
    </location>
    <ligand>
        <name>heme c</name>
        <dbReference type="ChEBI" id="CHEBI:61717"/>
    </ligand>
</feature>
<dbReference type="PANTHER" id="PTHR32303">
    <property type="entry name" value="QUINOPROTEIN ALCOHOL DEHYDROGENASE (CYTOCHROME C)"/>
    <property type="match status" value="1"/>
</dbReference>
<dbReference type="InterPro" id="IPR011047">
    <property type="entry name" value="Quinoprotein_ADH-like_sf"/>
</dbReference>
<dbReference type="SUPFAM" id="SSF50998">
    <property type="entry name" value="Quinoprotein alcohol dehydrogenase-like"/>
    <property type="match status" value="1"/>
</dbReference>
<dbReference type="InterPro" id="IPR001479">
    <property type="entry name" value="Quinoprotein_DH_CS"/>
</dbReference>
<dbReference type="InterPro" id="IPR009056">
    <property type="entry name" value="Cyt_c-like_dom"/>
</dbReference>
<keyword evidence="5 12" id="KW-0106">Calcium</keyword>
<feature type="binding site" evidence="11">
    <location>
        <position position="96"/>
    </location>
    <ligand>
        <name>pyrroloquinoline quinone</name>
        <dbReference type="ChEBI" id="CHEBI:58442"/>
    </ligand>
</feature>
<feature type="binding site" evidence="12">
    <location>
        <position position="298"/>
    </location>
    <ligand>
        <name>Ca(2+)</name>
        <dbReference type="ChEBI" id="CHEBI:29108"/>
    </ligand>
</feature>
<evidence type="ECO:0000313" key="16">
    <source>
        <dbReference type="EMBL" id="CEF54097.1"/>
    </source>
</evidence>
<dbReference type="GO" id="GO:0016614">
    <property type="term" value="F:oxidoreductase activity, acting on CH-OH group of donors"/>
    <property type="evidence" value="ECO:0007669"/>
    <property type="project" value="InterPro"/>
</dbReference>
<evidence type="ECO:0000256" key="12">
    <source>
        <dbReference type="PIRSR" id="PIRSR617512-3"/>
    </source>
</evidence>
<dbReference type="InterPro" id="IPR018391">
    <property type="entry name" value="PQQ_b-propeller_rpt"/>
</dbReference>
<evidence type="ECO:0000256" key="1">
    <source>
        <dbReference type="ARBA" id="ARBA00008156"/>
    </source>
</evidence>
<feature type="binding site" description="axial binding residue" evidence="12">
    <location>
        <position position="653"/>
    </location>
    <ligand>
        <name>heme c</name>
        <dbReference type="ChEBI" id="CHEBI:61717"/>
    </ligand>
    <ligandPart>
        <name>Fe</name>
        <dbReference type="ChEBI" id="CHEBI:18248"/>
    </ligandPart>
</feature>
<evidence type="ECO:0000256" key="4">
    <source>
        <dbReference type="ARBA" id="ARBA00022729"/>
    </source>
</evidence>
<dbReference type="GO" id="GO:0009055">
    <property type="term" value="F:electron transfer activity"/>
    <property type="evidence" value="ECO:0007669"/>
    <property type="project" value="InterPro"/>
</dbReference>
<dbReference type="PROSITE" id="PS00363">
    <property type="entry name" value="BACTERIAL_PQQ_1"/>
    <property type="match status" value="1"/>
</dbReference>
<dbReference type="PROSITE" id="PS51007">
    <property type="entry name" value="CYTC"/>
    <property type="match status" value="1"/>
</dbReference>
<keyword evidence="6 11" id="KW-0634">PQQ</keyword>
<evidence type="ECO:0000256" key="6">
    <source>
        <dbReference type="ARBA" id="ARBA00022891"/>
    </source>
</evidence>
<dbReference type="InterPro" id="IPR006311">
    <property type="entry name" value="TAT_signal"/>
</dbReference>
<dbReference type="Proteomes" id="UP000657200">
    <property type="component" value="Unassembled WGS sequence"/>
</dbReference>
<feature type="binding site" evidence="11">
    <location>
        <position position="584"/>
    </location>
    <ligand>
        <name>pyrroloquinoline quinone</name>
        <dbReference type="ChEBI" id="CHEBI:58442"/>
    </ligand>
</feature>
<dbReference type="PROSITE" id="PS00364">
    <property type="entry name" value="BACTERIAL_PQQ_2"/>
    <property type="match status" value="1"/>
</dbReference>
<evidence type="ECO:0000256" key="11">
    <source>
        <dbReference type="PIRSR" id="PIRSR617512-2"/>
    </source>
</evidence>
<dbReference type="EMBL" id="WOTE01000006">
    <property type="protein sequence ID" value="NHO40138.1"/>
    <property type="molecule type" value="Genomic_DNA"/>
</dbReference>
<dbReference type="SUPFAM" id="SSF46626">
    <property type="entry name" value="Cytochrome c"/>
    <property type="match status" value="1"/>
</dbReference>
<dbReference type="Pfam" id="PF13442">
    <property type="entry name" value="Cytochrome_CBB3"/>
    <property type="match status" value="1"/>
</dbReference>
<dbReference type="CDD" id="cd10279">
    <property type="entry name" value="PQQ_ADH_II"/>
    <property type="match status" value="1"/>
</dbReference>
<feature type="binding site" description="axial binding residue" evidence="12">
    <location>
        <position position="692"/>
    </location>
    <ligand>
        <name>heme c</name>
        <dbReference type="ChEBI" id="CHEBI:61717"/>
    </ligand>
    <ligandPart>
        <name>Fe</name>
        <dbReference type="ChEBI" id="CHEBI:18248"/>
    </ligandPart>
</feature>
<feature type="binding site" evidence="11">
    <location>
        <position position="370"/>
    </location>
    <ligand>
        <name>pyrroloquinoline quinone</name>
        <dbReference type="ChEBI" id="CHEBI:58442"/>
    </ligand>
</feature>
<feature type="signal peptide" evidence="14">
    <location>
        <begin position="1"/>
        <end position="23"/>
    </location>
</feature>
<feature type="binding site" evidence="12">
    <location>
        <position position="343"/>
    </location>
    <ligand>
        <name>Ca(2+)</name>
        <dbReference type="ChEBI" id="CHEBI:29108"/>
    </ligand>
</feature>
<sequence>MTRPASAKRRSLLGILAAGTICAAALPYAAAPARADSQGDTGQAIIHADEHPENWLSYGRTYSEQRYSPLDQINRSNVGNLKLAWYFNLDSNRGQEGTPLIVDGIMYATTNWSKMKALDAATGKLLWEYDPKVPGNIADKGCCDTVNRGAGYWNGKVYFGTFDGRLIALDAKTGKKAWEVNTIPADASLGKQRSYTVDGAVRIAKGLVLIGNGGAEFGARGFVSAFDAETGKLKWRFYTVPNNKNEPDHAASDNVLMTKAYKTWGPNGAWIRQGGGGTVWDSIVYDPVSDLVYLAVGNGSPWNYKYRSEGIGNNLFLGSIVAVKPETGEYVWHFQATTMDQWDYTSVQQVMTLDMPINGEMRHVVVQAPKNGFFYVLDAKTGEFLAGKNYVYENWASGLDPLTGRPIYKPEGLWTLNGNFWYGIPGPLGAHNFMAMAYSPKTHLVYLPAHQIPFGYQNQVGGFKPHPDSWNIGLDMTKTGLPDTPEARSAYLKDLHGELLAWDPVKMETVWKIDHKGPWNGGVLATGGDLLFQGLANGEFHAYDATNGADLYKFDAQSGIIAPPVTYSVNGKQYVAVEVGWGGIYPISMGGMGRTSGWTVNHSYIAVFSLDGKAQLPTMNELGFLPVKPPAEYDTKEAAKGYFQYQTYCQTCHGDNGEGAGVLPDLRWSGSIRHQDAFYNVVGRGALTAYGMDRFDTSMKPEEIESIRQYLIKRANETYQREVDARKNDQGVPQVPVVGITPQ</sequence>
<evidence type="ECO:0000256" key="14">
    <source>
        <dbReference type="SAM" id="SignalP"/>
    </source>
</evidence>
<dbReference type="STRING" id="431306.AGA_580"/>
<dbReference type="SMART" id="SM00564">
    <property type="entry name" value="PQQ"/>
    <property type="match status" value="5"/>
</dbReference>
<dbReference type="AlphaFoldDB" id="A0A0U5F2Y5"/>
<keyword evidence="9 13" id="KW-1015">Disulfide bond</keyword>
<evidence type="ECO:0000256" key="13">
    <source>
        <dbReference type="PIRSR" id="PIRSR617512-4"/>
    </source>
</evidence>
<evidence type="ECO:0000256" key="3">
    <source>
        <dbReference type="ARBA" id="ARBA00022723"/>
    </source>
</evidence>
<feature type="binding site" evidence="11">
    <location>
        <position position="148"/>
    </location>
    <ligand>
        <name>pyrroloquinoline quinone</name>
        <dbReference type="ChEBI" id="CHEBI:58442"/>
    </ligand>
</feature>
<dbReference type="EC" id="1.1.5.5" evidence="16"/>
<dbReference type="EMBL" id="LN609302">
    <property type="protein sequence ID" value="CEF54097.1"/>
    <property type="molecule type" value="Genomic_DNA"/>
</dbReference>
<organism evidence="16 18">
    <name type="scientific">Acetobacter ghanensis</name>
    <dbReference type="NCBI Taxonomy" id="431306"/>
    <lineage>
        <taxon>Bacteria</taxon>
        <taxon>Pseudomonadati</taxon>
        <taxon>Pseudomonadota</taxon>
        <taxon>Alphaproteobacteria</taxon>
        <taxon>Acetobacterales</taxon>
        <taxon>Acetobacteraceae</taxon>
        <taxon>Acetobacter</taxon>
    </lineage>
</organism>
<feature type="chain" id="PRO_5006856552" evidence="14">
    <location>
        <begin position="24"/>
        <end position="743"/>
    </location>
</feature>
<dbReference type="Gene3D" id="1.10.760.10">
    <property type="entry name" value="Cytochrome c-like domain"/>
    <property type="match status" value="1"/>
</dbReference>
<dbReference type="PROSITE" id="PS51318">
    <property type="entry name" value="TAT"/>
    <property type="match status" value="1"/>
</dbReference>
<accession>A0A0U5F2Y5</accession>
<protein>
    <submittedName>
        <fullName evidence="16">Alcohol dehydrogenase large subunit</fullName>
        <ecNumber evidence="16">1.1.5.5</ecNumber>
    </submittedName>
    <submittedName>
        <fullName evidence="17">PQQ-dependent dehydrogenase, methanol/ethanol family</fullName>
        <ecNumber evidence="17">1.1.2.-</ecNumber>
    </submittedName>
</protein>
<dbReference type="GO" id="GO:0016020">
    <property type="term" value="C:membrane"/>
    <property type="evidence" value="ECO:0007669"/>
    <property type="project" value="InterPro"/>
</dbReference>
<keyword evidence="19" id="KW-1185">Reference proteome</keyword>
<evidence type="ECO:0000256" key="5">
    <source>
        <dbReference type="ARBA" id="ARBA00022837"/>
    </source>
</evidence>
<evidence type="ECO:0000313" key="18">
    <source>
        <dbReference type="Proteomes" id="UP000068250"/>
    </source>
</evidence>
<comment type="cofactor">
    <cofactor evidence="12">
        <name>Ca(2+)</name>
        <dbReference type="ChEBI" id="CHEBI:29108"/>
    </cofactor>
    <text evidence="12">Binds 1 Ca(2+) ion per subunit.</text>
</comment>
<name>A0A0U5F2Y5_9PROT</name>
<keyword evidence="8 12" id="KW-0408">Iron</keyword>
<proteinExistence type="inferred from homology"/>
<evidence type="ECO:0000256" key="7">
    <source>
        <dbReference type="ARBA" id="ARBA00023002"/>
    </source>
</evidence>
<dbReference type="Gene3D" id="2.140.10.10">
    <property type="entry name" value="Quinoprotein alcohol dehydrogenase-like superfamily"/>
    <property type="match status" value="1"/>
</dbReference>
<evidence type="ECO:0000256" key="2">
    <source>
        <dbReference type="ARBA" id="ARBA00022617"/>
    </source>
</evidence>
<evidence type="ECO:0000313" key="19">
    <source>
        <dbReference type="Proteomes" id="UP000657200"/>
    </source>
</evidence>
<dbReference type="GO" id="GO:0005509">
    <property type="term" value="F:calcium ion binding"/>
    <property type="evidence" value="ECO:0007669"/>
    <property type="project" value="InterPro"/>
</dbReference>
<keyword evidence="7 16" id="KW-0560">Oxidoreductase</keyword>
<feature type="binding site" description="covalent" evidence="11">
    <location>
        <position position="649"/>
    </location>
    <ligand>
        <name>heme c</name>
        <dbReference type="ChEBI" id="CHEBI:61717"/>
    </ligand>
</feature>
<dbReference type="OrthoDB" id="9794322at2"/>
<dbReference type="PATRIC" id="fig|431306.5.peg.558"/>
<dbReference type="InterPro" id="IPR036909">
    <property type="entry name" value="Cyt_c-like_dom_sf"/>
</dbReference>
<evidence type="ECO:0000256" key="8">
    <source>
        <dbReference type="ARBA" id="ARBA00023004"/>
    </source>
</evidence>
<keyword evidence="3 12" id="KW-0479">Metal-binding</keyword>
<feature type="binding site" evidence="11">
    <location>
        <begin position="214"/>
        <end position="215"/>
    </location>
    <ligand>
        <name>pyrroloquinoline quinone</name>
        <dbReference type="ChEBI" id="CHEBI:58442"/>
    </ligand>
</feature>
<comment type="cofactor">
    <cofactor evidence="11">
        <name>pyrroloquinoline quinone</name>
        <dbReference type="ChEBI" id="CHEBI:58442"/>
    </cofactor>
    <text evidence="11">Binds 1 PQQ group per subunit.</text>
</comment>
<reference evidence="16" key="2">
    <citation type="submission" date="2014-09" db="EMBL/GenBank/DDBJ databases">
        <authorList>
            <person name="Magalhaes I.L.F."/>
            <person name="Oliveira U."/>
            <person name="Santos F.R."/>
            <person name="Vidigal T.H.D.A."/>
            <person name="Brescovit A.D."/>
            <person name="Santos A.J."/>
        </authorList>
    </citation>
    <scope>NUCLEOTIDE SEQUENCE</scope>
    <source>
        <strain evidence="16">LMG 23848T</strain>
    </source>
</reference>
<dbReference type="Proteomes" id="UP000068250">
    <property type="component" value="Chromosome I"/>
</dbReference>
<evidence type="ECO:0000256" key="9">
    <source>
        <dbReference type="ARBA" id="ARBA00023157"/>
    </source>
</evidence>
<evidence type="ECO:0000259" key="15">
    <source>
        <dbReference type="PROSITE" id="PS51007"/>
    </source>
</evidence>
<feature type="binding site" evidence="12">
    <location>
        <position position="216"/>
    </location>
    <ligand>
        <name>Ca(2+)</name>
        <dbReference type="ChEBI" id="CHEBI:29108"/>
    </ligand>
</feature>
<dbReference type="InterPro" id="IPR017512">
    <property type="entry name" value="PQQ_MeOH/EtOH_DH"/>
</dbReference>
<dbReference type="EC" id="1.1.2.-" evidence="17"/>
<feature type="active site" description="Proton acceptor" evidence="10">
    <location>
        <position position="343"/>
    </location>
</feature>
<dbReference type="GO" id="GO:0030288">
    <property type="term" value="C:outer membrane-bounded periplasmic space"/>
    <property type="evidence" value="ECO:0007669"/>
    <property type="project" value="InterPro"/>
</dbReference>
<feature type="disulfide bond" evidence="13">
    <location>
        <begin position="142"/>
        <end position="143"/>
    </location>
</feature>
<comment type="similarity">
    <text evidence="1">Belongs to the bacterial PQQ dehydrogenase family.</text>
</comment>
<evidence type="ECO:0000313" key="17">
    <source>
        <dbReference type="EMBL" id="NHO40138.1"/>
    </source>
</evidence>
<keyword evidence="4 14" id="KW-0732">Signal</keyword>
<evidence type="ECO:0000256" key="10">
    <source>
        <dbReference type="PIRSR" id="PIRSR617512-1"/>
    </source>
</evidence>
<dbReference type="RefSeq" id="WP_059022880.1">
    <property type="nucleotide sequence ID" value="NZ_LN609302.1"/>
</dbReference>
<reference evidence="18" key="1">
    <citation type="submission" date="2014-09" db="EMBL/GenBank/DDBJ databases">
        <authorList>
            <person name="Illeghems K.G."/>
        </authorList>
    </citation>
    <scope>NUCLEOTIDE SEQUENCE [LARGE SCALE GENOMIC DNA]</scope>
    <source>
        <strain evidence="18">LMG 23848T</strain>
    </source>
</reference>
<dbReference type="Pfam" id="PF01011">
    <property type="entry name" value="PQQ"/>
    <property type="match status" value="2"/>
</dbReference>
<dbReference type="NCBIfam" id="TIGR03075">
    <property type="entry name" value="PQQ_enz_alc_DH"/>
    <property type="match status" value="1"/>
</dbReference>
<comment type="cofactor">
    <cofactor evidence="11">
        <name>heme c</name>
        <dbReference type="ChEBI" id="CHEBI:61717"/>
    </cofactor>
    <text evidence="11">Binds 1 heme c group per subunit.</text>
</comment>
<keyword evidence="2 11" id="KW-0349">Heme</keyword>
<gene>
    <name evidence="16" type="primary">adhA</name>
    <name evidence="16" type="ORF">AGA_580</name>
    <name evidence="17" type="ORF">GOB80_10700</name>
</gene>